<evidence type="ECO:0000313" key="7">
    <source>
        <dbReference type="Proteomes" id="UP001555826"/>
    </source>
</evidence>
<sequence>MPVPIRPAPPAPPGTGSRSHPLGVTLRADGHGADVAVFAGHADAVDVCVVATDGSETRTRLTDVDHGVWHGHVPDLVVGARYGLRVHGRWDPERGLRHNPAKLLLDPYARGIEGEVALAPEVFGHTVDETLRGDLAVADPRDSGPHVPLGVVLPGLPQELRVRADERPRVPWAETVVYEAHVRGLTQRHPGVPEELRGTYAALAHPAVLEHLHSIGVTTLELLPVHASTSEVALRRRGLSNYWGYNTLAFNAPHPAYATAAARAAGPAAVRDEFRRAVQDLHAAGVEVLLDVVYNHSCEEGPDGPHLSLRGLDDATYYLRDAGGRPFDVTGCGNSLDFTERRVVQFALDSLRYWVDEFGVDGFRFDLMTTLARGRDGFSPDHPFLVALGTDPVLAATKLVAEPWDVGPFGWRTGQFPAPLHEWNDRYRDGVRRFWLTDAREIALGHSAPVAAGRGLRELATRFAGSADTFDVQRGRLTSVNFVTAHDGFTLADLVAHDRKHNEANGEGNRDGSDSDTSWNHGVEGATDDADVLDLRRRGIRNLLATLVLSSGVPMLTAGDEFGRSQGGNNNAYCQDNEVSWIDWDLQDWQTELLDDVRELLALRRRYPVLREAGVRRGSPVRDQRQDLLWFAEDGRPMTVEDWHQADRRILQVLVDGRDRGHDSVLVVVNGGPRQLDVTLPTVEGVTTFAPRWSSTPDRRRRVTGAGQAVRVAPWSVRVFATP</sequence>
<accession>A0ABV3PA00</accession>
<evidence type="ECO:0000256" key="1">
    <source>
        <dbReference type="ARBA" id="ARBA00008061"/>
    </source>
</evidence>
<feature type="compositionally biased region" description="Basic and acidic residues" evidence="4">
    <location>
        <begin position="502"/>
        <end position="513"/>
    </location>
</feature>
<evidence type="ECO:0000256" key="2">
    <source>
        <dbReference type="ARBA" id="ARBA00022801"/>
    </source>
</evidence>
<proteinExistence type="inferred from homology"/>
<feature type="region of interest" description="Disordered" evidence="4">
    <location>
        <begin position="502"/>
        <end position="523"/>
    </location>
</feature>
<organism evidence="6 7">
    <name type="scientific">Kineococcus endophyticus</name>
    <dbReference type="NCBI Taxonomy" id="1181883"/>
    <lineage>
        <taxon>Bacteria</taxon>
        <taxon>Bacillati</taxon>
        <taxon>Actinomycetota</taxon>
        <taxon>Actinomycetes</taxon>
        <taxon>Kineosporiales</taxon>
        <taxon>Kineosporiaceae</taxon>
        <taxon>Kineococcus</taxon>
    </lineage>
</organism>
<dbReference type="GO" id="GO:0120549">
    <property type="term" value="F:limit dextrin alpha-1,6-maltotetraose-hydrolase activity"/>
    <property type="evidence" value="ECO:0007669"/>
    <property type="project" value="UniProtKB-EC"/>
</dbReference>
<feature type="compositionally biased region" description="Pro residues" evidence="4">
    <location>
        <begin position="1"/>
        <end position="13"/>
    </location>
</feature>
<dbReference type="SUPFAM" id="SSF81296">
    <property type="entry name" value="E set domains"/>
    <property type="match status" value="1"/>
</dbReference>
<dbReference type="Gene3D" id="2.60.40.10">
    <property type="entry name" value="Immunoglobulins"/>
    <property type="match status" value="1"/>
</dbReference>
<evidence type="ECO:0000256" key="3">
    <source>
        <dbReference type="ARBA" id="ARBA00023295"/>
    </source>
</evidence>
<dbReference type="InterPro" id="IPR013783">
    <property type="entry name" value="Ig-like_fold"/>
</dbReference>
<dbReference type="Pfam" id="PF02922">
    <property type="entry name" value="CBM_48"/>
    <property type="match status" value="1"/>
</dbReference>
<feature type="region of interest" description="Disordered" evidence="4">
    <location>
        <begin position="1"/>
        <end position="21"/>
    </location>
</feature>
<dbReference type="RefSeq" id="WP_367639549.1">
    <property type="nucleotide sequence ID" value="NZ_JBFNQN010000011.1"/>
</dbReference>
<gene>
    <name evidence="6" type="primary">glgX</name>
    <name evidence="6" type="ORF">AB1207_16895</name>
</gene>
<comment type="similarity">
    <text evidence="1">Belongs to the glycosyl hydrolase 13 family.</text>
</comment>
<dbReference type="EC" id="3.2.1.196" evidence="6"/>
<dbReference type="SUPFAM" id="SSF51011">
    <property type="entry name" value="Glycosyl hydrolase domain"/>
    <property type="match status" value="1"/>
</dbReference>
<dbReference type="InterPro" id="IPR044505">
    <property type="entry name" value="GlgX_Isoamylase_N_E_set"/>
</dbReference>
<keyword evidence="7" id="KW-1185">Reference proteome</keyword>
<dbReference type="InterPro" id="IPR013780">
    <property type="entry name" value="Glyco_hydro_b"/>
</dbReference>
<evidence type="ECO:0000259" key="5">
    <source>
        <dbReference type="SMART" id="SM00642"/>
    </source>
</evidence>
<dbReference type="InterPro" id="IPR014756">
    <property type="entry name" value="Ig_E-set"/>
</dbReference>
<reference evidence="6 7" key="1">
    <citation type="submission" date="2024-07" db="EMBL/GenBank/DDBJ databases">
        <authorList>
            <person name="Thanompreechachai J."/>
            <person name="Duangmal K."/>
        </authorList>
    </citation>
    <scope>NUCLEOTIDE SEQUENCE [LARGE SCALE GENOMIC DNA]</scope>
    <source>
        <strain evidence="6 7">KCTC 19886</strain>
    </source>
</reference>
<dbReference type="SMART" id="SM00642">
    <property type="entry name" value="Aamy"/>
    <property type="match status" value="1"/>
</dbReference>
<dbReference type="Proteomes" id="UP001555826">
    <property type="component" value="Unassembled WGS sequence"/>
</dbReference>
<dbReference type="PANTHER" id="PTHR43002">
    <property type="entry name" value="GLYCOGEN DEBRANCHING ENZYME"/>
    <property type="match status" value="1"/>
</dbReference>
<dbReference type="CDD" id="cd11326">
    <property type="entry name" value="AmyAc_Glg_debranch"/>
    <property type="match status" value="1"/>
</dbReference>
<dbReference type="SUPFAM" id="SSF51445">
    <property type="entry name" value="(Trans)glycosidases"/>
    <property type="match status" value="1"/>
</dbReference>
<evidence type="ECO:0000313" key="6">
    <source>
        <dbReference type="EMBL" id="MEW9266430.1"/>
    </source>
</evidence>
<dbReference type="Gene3D" id="3.20.20.80">
    <property type="entry name" value="Glycosidases"/>
    <property type="match status" value="1"/>
</dbReference>
<feature type="domain" description="Glycosyl hydrolase family 13 catalytic" evidence="5">
    <location>
        <begin position="175"/>
        <end position="604"/>
    </location>
</feature>
<dbReference type="CDD" id="cd02856">
    <property type="entry name" value="E_set_GDE_Isoamylase_N"/>
    <property type="match status" value="1"/>
</dbReference>
<keyword evidence="2 6" id="KW-0378">Hydrolase</keyword>
<dbReference type="InterPro" id="IPR017853">
    <property type="entry name" value="GH"/>
</dbReference>
<dbReference type="InterPro" id="IPR011837">
    <property type="entry name" value="Glycogen_debranch_GlgX"/>
</dbReference>
<dbReference type="Gene3D" id="2.60.40.1180">
    <property type="entry name" value="Golgi alpha-mannosidase II"/>
    <property type="match status" value="1"/>
</dbReference>
<evidence type="ECO:0000256" key="4">
    <source>
        <dbReference type="SAM" id="MobiDB-lite"/>
    </source>
</evidence>
<keyword evidence="3 6" id="KW-0326">Glycosidase</keyword>
<comment type="caution">
    <text evidence="6">The sequence shown here is derived from an EMBL/GenBank/DDBJ whole genome shotgun (WGS) entry which is preliminary data.</text>
</comment>
<dbReference type="InterPro" id="IPR004193">
    <property type="entry name" value="Glyco_hydro_13_N"/>
</dbReference>
<dbReference type="NCBIfam" id="TIGR02100">
    <property type="entry name" value="glgX_debranch"/>
    <property type="match status" value="1"/>
</dbReference>
<dbReference type="EMBL" id="JBFNQN010000011">
    <property type="protein sequence ID" value="MEW9266430.1"/>
    <property type="molecule type" value="Genomic_DNA"/>
</dbReference>
<dbReference type="InterPro" id="IPR006047">
    <property type="entry name" value="GH13_cat_dom"/>
</dbReference>
<name>A0ABV3PA00_9ACTN</name>
<protein>
    <submittedName>
        <fullName evidence="6">Glycogen debranching protein GlgX</fullName>
        <ecNumber evidence="6">3.2.1.196</ecNumber>
    </submittedName>
</protein>